<keyword evidence="1" id="KW-0479">Metal-binding</keyword>
<dbReference type="InterPro" id="IPR049914">
    <property type="entry name" value="PHD1-3/5-6"/>
</dbReference>
<reference evidence="6 7" key="1">
    <citation type="submission" date="2024-02" db="EMBL/GenBank/DDBJ databases">
        <title>de novo genome assembly of Solanum bulbocastanum strain 11H21.</title>
        <authorList>
            <person name="Hosaka A.J."/>
        </authorList>
    </citation>
    <scope>NUCLEOTIDE SEQUENCE [LARGE SCALE GENOMIC DNA]</scope>
    <source>
        <tissue evidence="6">Young leaves</tissue>
    </source>
</reference>
<evidence type="ECO:0000256" key="5">
    <source>
        <dbReference type="ARBA" id="ARBA00023163"/>
    </source>
</evidence>
<evidence type="ECO:0000256" key="3">
    <source>
        <dbReference type="ARBA" id="ARBA00022833"/>
    </source>
</evidence>
<dbReference type="AlphaFoldDB" id="A0AAN8TUZ5"/>
<keyword evidence="5" id="KW-0804">Transcription</keyword>
<keyword evidence="7" id="KW-1185">Reference proteome</keyword>
<proteinExistence type="predicted"/>
<evidence type="ECO:0000256" key="4">
    <source>
        <dbReference type="ARBA" id="ARBA00023015"/>
    </source>
</evidence>
<comment type="caution">
    <text evidence="6">The sequence shown here is derived from an EMBL/GenBank/DDBJ whole genome shotgun (WGS) entry which is preliminary data.</text>
</comment>
<organism evidence="6 7">
    <name type="scientific">Solanum bulbocastanum</name>
    <name type="common">Wild potato</name>
    <dbReference type="NCBI Taxonomy" id="147425"/>
    <lineage>
        <taxon>Eukaryota</taxon>
        <taxon>Viridiplantae</taxon>
        <taxon>Streptophyta</taxon>
        <taxon>Embryophyta</taxon>
        <taxon>Tracheophyta</taxon>
        <taxon>Spermatophyta</taxon>
        <taxon>Magnoliopsida</taxon>
        <taxon>eudicotyledons</taxon>
        <taxon>Gunneridae</taxon>
        <taxon>Pentapetalae</taxon>
        <taxon>asterids</taxon>
        <taxon>lamiids</taxon>
        <taxon>Solanales</taxon>
        <taxon>Solanaceae</taxon>
        <taxon>Solanoideae</taxon>
        <taxon>Solaneae</taxon>
        <taxon>Solanum</taxon>
    </lineage>
</organism>
<dbReference type="GO" id="GO:0034244">
    <property type="term" value="P:negative regulation of transcription elongation by RNA polymerase II"/>
    <property type="evidence" value="ECO:0007669"/>
    <property type="project" value="InterPro"/>
</dbReference>
<evidence type="ECO:0000313" key="7">
    <source>
        <dbReference type="Proteomes" id="UP001371456"/>
    </source>
</evidence>
<dbReference type="EMBL" id="JBANQN010000004">
    <property type="protein sequence ID" value="KAK6791423.1"/>
    <property type="molecule type" value="Genomic_DNA"/>
</dbReference>
<dbReference type="GO" id="GO:0140566">
    <property type="term" value="F:histone reader activity"/>
    <property type="evidence" value="ECO:0007669"/>
    <property type="project" value="InterPro"/>
</dbReference>
<dbReference type="PANTHER" id="PTHR33304">
    <property type="match status" value="1"/>
</dbReference>
<keyword evidence="3" id="KW-0862">Zinc</keyword>
<gene>
    <name evidence="6" type="ORF">RDI58_010504</name>
</gene>
<protein>
    <submittedName>
        <fullName evidence="6">Uncharacterized protein</fullName>
    </submittedName>
</protein>
<name>A0AAN8TUZ5_SOLBU</name>
<accession>A0AAN8TUZ5</accession>
<evidence type="ECO:0000313" key="6">
    <source>
        <dbReference type="EMBL" id="KAK6791423.1"/>
    </source>
</evidence>
<keyword evidence="4" id="KW-0805">Transcription regulation</keyword>
<sequence>MGYWKDALVDWCCEECDIRKGVMFSQHGLENEYSKGSKLHASTKICQSTMQPKKHSKFPRRQHINWEKEVRTGKTRYLPIEEALGISSGIKKYGSSPINIVSSRVASTKSQKFSKPKG</sequence>
<evidence type="ECO:0000256" key="2">
    <source>
        <dbReference type="ARBA" id="ARBA00022771"/>
    </source>
</evidence>
<dbReference type="Proteomes" id="UP001371456">
    <property type="component" value="Unassembled WGS sequence"/>
</dbReference>
<dbReference type="PANTHER" id="PTHR33304:SF41">
    <property type="entry name" value="ZINC FINGER PHD-TYPE DOMAIN-CONTAINING PROTEIN"/>
    <property type="match status" value="1"/>
</dbReference>
<evidence type="ECO:0000256" key="1">
    <source>
        <dbReference type="ARBA" id="ARBA00022723"/>
    </source>
</evidence>
<keyword evidence="2" id="KW-0863">Zinc-finger</keyword>
<dbReference type="GO" id="GO:0008270">
    <property type="term" value="F:zinc ion binding"/>
    <property type="evidence" value="ECO:0007669"/>
    <property type="project" value="UniProtKB-KW"/>
</dbReference>